<keyword evidence="5" id="KW-0560">Oxidoreductase</keyword>
<dbReference type="InterPro" id="IPR006076">
    <property type="entry name" value="FAD-dep_OxRdtase"/>
</dbReference>
<evidence type="ECO:0000256" key="4">
    <source>
        <dbReference type="ARBA" id="ARBA00022827"/>
    </source>
</evidence>
<keyword evidence="8" id="KW-1185">Reference proteome</keyword>
<evidence type="ECO:0000256" key="2">
    <source>
        <dbReference type="ARBA" id="ARBA00010989"/>
    </source>
</evidence>
<evidence type="ECO:0000256" key="3">
    <source>
        <dbReference type="ARBA" id="ARBA00022630"/>
    </source>
</evidence>
<evidence type="ECO:0000256" key="5">
    <source>
        <dbReference type="ARBA" id="ARBA00023002"/>
    </source>
</evidence>
<dbReference type="STRING" id="196109.A0A136IZF3"/>
<dbReference type="GO" id="GO:0050660">
    <property type="term" value="F:flavin adenine dinucleotide binding"/>
    <property type="evidence" value="ECO:0007669"/>
    <property type="project" value="InterPro"/>
</dbReference>
<dbReference type="Gene3D" id="3.30.9.10">
    <property type="entry name" value="D-Amino Acid Oxidase, subunit A, domain 2"/>
    <property type="match status" value="1"/>
</dbReference>
<comment type="similarity">
    <text evidence="2">Belongs to the MSOX/MTOX family.</text>
</comment>
<dbReference type="EMBL" id="KQ964253">
    <property type="protein sequence ID" value="KXJ90184.1"/>
    <property type="molecule type" value="Genomic_DNA"/>
</dbReference>
<dbReference type="PANTHER" id="PTHR10961:SF26">
    <property type="entry name" value="L-SACCHAROPINE OXIDASE"/>
    <property type="match status" value="1"/>
</dbReference>
<gene>
    <name evidence="7" type="ORF">Micbo1qcDRAFT_205804</name>
</gene>
<dbReference type="InParanoid" id="A0A136IZF3"/>
<dbReference type="AlphaFoldDB" id="A0A136IZF3"/>
<keyword evidence="4" id="KW-0274">FAD</keyword>
<dbReference type="Gene3D" id="3.50.50.60">
    <property type="entry name" value="FAD/NAD(P)-binding domain"/>
    <property type="match status" value="1"/>
</dbReference>
<name>A0A136IZF3_9PEZI</name>
<dbReference type="Proteomes" id="UP000070501">
    <property type="component" value="Unassembled WGS sequence"/>
</dbReference>
<dbReference type="InterPro" id="IPR045170">
    <property type="entry name" value="MTOX"/>
</dbReference>
<reference evidence="8" key="1">
    <citation type="submission" date="2016-02" db="EMBL/GenBank/DDBJ databases">
        <title>Draft genome sequence of Microdochium bolleyi, a fungal endophyte of beachgrass.</title>
        <authorList>
            <consortium name="DOE Joint Genome Institute"/>
            <person name="David A.S."/>
            <person name="May G."/>
            <person name="Haridas S."/>
            <person name="Lim J."/>
            <person name="Wang M."/>
            <person name="Labutti K."/>
            <person name="Lipzen A."/>
            <person name="Barry K."/>
            <person name="Grigoriev I.V."/>
        </authorList>
    </citation>
    <scope>NUCLEOTIDE SEQUENCE [LARGE SCALE GENOMIC DNA]</scope>
    <source>
        <strain evidence="8">J235TASD1</strain>
    </source>
</reference>
<keyword evidence="3" id="KW-0285">Flavoprotein</keyword>
<proteinExistence type="inferred from homology"/>
<dbReference type="SUPFAM" id="SSF51905">
    <property type="entry name" value="FAD/NAD(P)-binding domain"/>
    <property type="match status" value="1"/>
</dbReference>
<dbReference type="OrthoDB" id="2219495at2759"/>
<feature type="domain" description="FAD dependent oxidoreductase" evidence="6">
    <location>
        <begin position="12"/>
        <end position="403"/>
    </location>
</feature>
<dbReference type="Pfam" id="PF01266">
    <property type="entry name" value="DAO"/>
    <property type="match status" value="1"/>
</dbReference>
<dbReference type="GO" id="GO:0051698">
    <property type="term" value="F:saccharopine oxidase activity"/>
    <property type="evidence" value="ECO:0007669"/>
    <property type="project" value="TreeGrafter"/>
</dbReference>
<dbReference type="InterPro" id="IPR036188">
    <property type="entry name" value="FAD/NAD-bd_sf"/>
</dbReference>
<dbReference type="PANTHER" id="PTHR10961">
    <property type="entry name" value="PEROXISOMAL SARCOSINE OXIDASE"/>
    <property type="match status" value="1"/>
</dbReference>
<comment type="cofactor">
    <cofactor evidence="1">
        <name>FAD</name>
        <dbReference type="ChEBI" id="CHEBI:57692"/>
    </cofactor>
</comment>
<accession>A0A136IZF3</accession>
<sequence>MAPPTPDYKRSILIIGGGTFGLSTAYELARAGYTDITVLEKDSQIPSRFSAGYDLNKIIRAEYADPFYTDLSVDAIRRWQSDPLYKPFYHERGYLNVVSAAAPEATKQGLARYRESIEQHPAFGGKISAVDGRDAVRRLVSQFTGPVNGWTGYYNKMAGYAHSKNAMEAVYKACLELGTVRFHTGPQEGEVQSLLYAEGGTSASPDGQTQQQQRTCIGAMTRDGRIHRAATTIVSAGASVVGLMPHSVGSQLGIAARCWGVVHIQLTADEAAALRGIPVTMVRDLAFFFEPDRATHKLKFCHMGGGYHRSQGQGHGEGAAPPPARLADSQYVPEIDVEHVRRLLREVLPQLAERPLVDAHLCWIADSGDSDFVIDYVPGSGGSLVVTTGDSGHGFKMLPVFGGFVRKLLESGGQDVEKWRWKDGSGGGASGELNGVKNWRNGGGRDLADVARAKL</sequence>
<protein>
    <submittedName>
        <fullName evidence="7">FAD dependent oxidoreductase</fullName>
    </submittedName>
</protein>
<organism evidence="7 8">
    <name type="scientific">Microdochium bolleyi</name>
    <dbReference type="NCBI Taxonomy" id="196109"/>
    <lineage>
        <taxon>Eukaryota</taxon>
        <taxon>Fungi</taxon>
        <taxon>Dikarya</taxon>
        <taxon>Ascomycota</taxon>
        <taxon>Pezizomycotina</taxon>
        <taxon>Sordariomycetes</taxon>
        <taxon>Xylariomycetidae</taxon>
        <taxon>Xylariales</taxon>
        <taxon>Microdochiaceae</taxon>
        <taxon>Microdochium</taxon>
    </lineage>
</organism>
<evidence type="ECO:0000256" key="1">
    <source>
        <dbReference type="ARBA" id="ARBA00001974"/>
    </source>
</evidence>
<evidence type="ECO:0000313" key="8">
    <source>
        <dbReference type="Proteomes" id="UP000070501"/>
    </source>
</evidence>
<evidence type="ECO:0000313" key="7">
    <source>
        <dbReference type="EMBL" id="KXJ90184.1"/>
    </source>
</evidence>
<dbReference type="GO" id="GO:0008115">
    <property type="term" value="F:sarcosine oxidase activity"/>
    <property type="evidence" value="ECO:0007669"/>
    <property type="project" value="TreeGrafter"/>
</dbReference>
<evidence type="ECO:0000259" key="6">
    <source>
        <dbReference type="Pfam" id="PF01266"/>
    </source>
</evidence>